<protein>
    <submittedName>
        <fullName evidence="1">Uncharacterized protein</fullName>
    </submittedName>
</protein>
<dbReference type="EMBL" id="JBFOLJ010000007">
    <property type="protein sequence ID" value="KAL2519780.1"/>
    <property type="molecule type" value="Genomic_DNA"/>
</dbReference>
<accession>A0ABD1U452</accession>
<organism evidence="1 2">
    <name type="scientific">Forsythia ovata</name>
    <dbReference type="NCBI Taxonomy" id="205694"/>
    <lineage>
        <taxon>Eukaryota</taxon>
        <taxon>Viridiplantae</taxon>
        <taxon>Streptophyta</taxon>
        <taxon>Embryophyta</taxon>
        <taxon>Tracheophyta</taxon>
        <taxon>Spermatophyta</taxon>
        <taxon>Magnoliopsida</taxon>
        <taxon>eudicotyledons</taxon>
        <taxon>Gunneridae</taxon>
        <taxon>Pentapetalae</taxon>
        <taxon>asterids</taxon>
        <taxon>lamiids</taxon>
        <taxon>Lamiales</taxon>
        <taxon>Oleaceae</taxon>
        <taxon>Forsythieae</taxon>
        <taxon>Forsythia</taxon>
    </lineage>
</organism>
<reference evidence="2" key="1">
    <citation type="submission" date="2024-07" db="EMBL/GenBank/DDBJ databases">
        <title>Two chromosome-level genome assemblies of Korean endemic species Abeliophyllum distichum and Forsythia ovata (Oleaceae).</title>
        <authorList>
            <person name="Jang H."/>
        </authorList>
    </citation>
    <scope>NUCLEOTIDE SEQUENCE [LARGE SCALE GENOMIC DNA]</scope>
</reference>
<sequence length="198" mass="22947">MRHHIPVYNMTTILHELVKDRENVNLILDRPQVLMFEYFGILADAYSNKAAEVPFDQNYDAAWGGNLVTVLEQGTQLTSAIPNRPAKKHDEFDLELLGCNMSMKYTEEMHSTRRVKISTDDGSLIRMFKNNIRIGANYFSKPMHIETSQWNATWEGNVDWKNEFERERDLVVGIWATEKRRKVKQNKGVISLLLGTET</sequence>
<evidence type="ECO:0000313" key="1">
    <source>
        <dbReference type="EMBL" id="KAL2519780.1"/>
    </source>
</evidence>
<dbReference type="AlphaFoldDB" id="A0ABD1U452"/>
<comment type="caution">
    <text evidence="1">The sequence shown here is derived from an EMBL/GenBank/DDBJ whole genome shotgun (WGS) entry which is preliminary data.</text>
</comment>
<name>A0ABD1U452_9LAMI</name>
<keyword evidence="2" id="KW-1185">Reference proteome</keyword>
<gene>
    <name evidence="1" type="ORF">Fot_23703</name>
</gene>
<proteinExistence type="predicted"/>
<evidence type="ECO:0000313" key="2">
    <source>
        <dbReference type="Proteomes" id="UP001604277"/>
    </source>
</evidence>
<dbReference type="Proteomes" id="UP001604277">
    <property type="component" value="Unassembled WGS sequence"/>
</dbReference>